<evidence type="ECO:0000313" key="7">
    <source>
        <dbReference type="EMBL" id="PIY58612.1"/>
    </source>
</evidence>
<proteinExistence type="inferred from homology"/>
<dbReference type="AlphaFoldDB" id="A0A2M7Q679"/>
<name>A0A2M7Q679_9BACT</name>
<evidence type="ECO:0000256" key="4">
    <source>
        <dbReference type="ARBA" id="ARBA00023080"/>
    </source>
</evidence>
<dbReference type="EMBL" id="PFKX01000026">
    <property type="protein sequence ID" value="PIY58612.1"/>
    <property type="molecule type" value="Genomic_DNA"/>
</dbReference>
<comment type="similarity">
    <text evidence="1">Belongs to the dUTPase family.</text>
</comment>
<dbReference type="Gene3D" id="2.70.40.10">
    <property type="match status" value="1"/>
</dbReference>
<dbReference type="NCBIfam" id="NF001862">
    <property type="entry name" value="PRK00601.1"/>
    <property type="match status" value="1"/>
</dbReference>
<sequence>MQIKIKKLHPDAKIPTYAHIGDAGFDLYAIESVTIPVGARVLVGAGVAMEIPDGYVGLIWDKSGLSINHGLKNLGGVVDAGYRGEIKAGVVNLSSEDYTITAGHKVAQMLIQKVERAEIKEVTELSDTTRGHGGFGSTGK</sequence>
<dbReference type="InterPro" id="IPR033704">
    <property type="entry name" value="dUTPase_trimeric"/>
</dbReference>
<dbReference type="InterPro" id="IPR036157">
    <property type="entry name" value="dUTPase-like_sf"/>
</dbReference>
<dbReference type="CDD" id="cd07557">
    <property type="entry name" value="trimeric_dUTPase"/>
    <property type="match status" value="1"/>
</dbReference>
<dbReference type="GO" id="GO:0000287">
    <property type="term" value="F:magnesium ion binding"/>
    <property type="evidence" value="ECO:0007669"/>
    <property type="project" value="InterPro"/>
</dbReference>
<evidence type="ECO:0000256" key="3">
    <source>
        <dbReference type="ARBA" id="ARBA00022801"/>
    </source>
</evidence>
<evidence type="ECO:0000256" key="1">
    <source>
        <dbReference type="ARBA" id="ARBA00006581"/>
    </source>
</evidence>
<feature type="domain" description="dUTPase-like" evidence="6">
    <location>
        <begin position="12"/>
        <end position="139"/>
    </location>
</feature>
<dbReference type="PANTHER" id="PTHR11241:SF0">
    <property type="entry name" value="DEOXYURIDINE 5'-TRIPHOSPHATE NUCLEOTIDOHYDROLASE"/>
    <property type="match status" value="1"/>
</dbReference>
<dbReference type="InterPro" id="IPR029054">
    <property type="entry name" value="dUTPase-like"/>
</dbReference>
<dbReference type="EC" id="3.6.1.23" evidence="2"/>
<reference evidence="8" key="1">
    <citation type="submission" date="2017-09" db="EMBL/GenBank/DDBJ databases">
        <title>Depth-based differentiation of microbial function through sediment-hosted aquifers and enrichment of novel symbionts in the deep terrestrial subsurface.</title>
        <authorList>
            <person name="Probst A.J."/>
            <person name="Ladd B."/>
            <person name="Jarett J.K."/>
            <person name="Geller-Mcgrath D.E."/>
            <person name="Sieber C.M.K."/>
            <person name="Emerson J.B."/>
            <person name="Anantharaman K."/>
            <person name="Thomas B.C."/>
            <person name="Malmstrom R."/>
            <person name="Stieglmeier M."/>
            <person name="Klingl A."/>
            <person name="Woyke T."/>
            <person name="Ryan C.M."/>
            <person name="Banfield J.F."/>
        </authorList>
    </citation>
    <scope>NUCLEOTIDE SEQUENCE [LARGE SCALE GENOMIC DNA]</scope>
</reference>
<gene>
    <name evidence="7" type="ORF">COY98_01025</name>
</gene>
<evidence type="ECO:0000256" key="2">
    <source>
        <dbReference type="ARBA" id="ARBA00012379"/>
    </source>
</evidence>
<organism evidence="7 8">
    <name type="scientific">Candidatus Yonathbacteria bacterium CG_4_10_14_0_8_um_filter_43_17</name>
    <dbReference type="NCBI Taxonomy" id="1975099"/>
    <lineage>
        <taxon>Bacteria</taxon>
        <taxon>Candidatus Yonathiibacteriota</taxon>
    </lineage>
</organism>
<comment type="catalytic activity">
    <reaction evidence="5">
        <text>dUTP + H2O = dUMP + diphosphate + H(+)</text>
        <dbReference type="Rhea" id="RHEA:10248"/>
        <dbReference type="ChEBI" id="CHEBI:15377"/>
        <dbReference type="ChEBI" id="CHEBI:15378"/>
        <dbReference type="ChEBI" id="CHEBI:33019"/>
        <dbReference type="ChEBI" id="CHEBI:61555"/>
        <dbReference type="ChEBI" id="CHEBI:246422"/>
        <dbReference type="EC" id="3.6.1.23"/>
    </reaction>
</comment>
<keyword evidence="4" id="KW-0546">Nucleotide metabolism</keyword>
<dbReference type="SUPFAM" id="SSF51283">
    <property type="entry name" value="dUTPase-like"/>
    <property type="match status" value="1"/>
</dbReference>
<evidence type="ECO:0000259" key="6">
    <source>
        <dbReference type="Pfam" id="PF00692"/>
    </source>
</evidence>
<dbReference type="InterPro" id="IPR008181">
    <property type="entry name" value="dUTPase"/>
</dbReference>
<accession>A0A2M7Q679</accession>
<keyword evidence="3" id="KW-0378">Hydrolase</keyword>
<evidence type="ECO:0000256" key="5">
    <source>
        <dbReference type="ARBA" id="ARBA00047686"/>
    </source>
</evidence>
<dbReference type="GO" id="GO:0046081">
    <property type="term" value="P:dUTP catabolic process"/>
    <property type="evidence" value="ECO:0007669"/>
    <property type="project" value="InterPro"/>
</dbReference>
<protein>
    <recommendedName>
        <fullName evidence="2">dUTP diphosphatase</fullName>
        <ecNumber evidence="2">3.6.1.23</ecNumber>
    </recommendedName>
</protein>
<evidence type="ECO:0000313" key="8">
    <source>
        <dbReference type="Proteomes" id="UP000230732"/>
    </source>
</evidence>
<dbReference type="GO" id="GO:0004170">
    <property type="term" value="F:dUTP diphosphatase activity"/>
    <property type="evidence" value="ECO:0007669"/>
    <property type="project" value="UniProtKB-EC"/>
</dbReference>
<dbReference type="NCBIfam" id="TIGR00576">
    <property type="entry name" value="dut"/>
    <property type="match status" value="1"/>
</dbReference>
<comment type="caution">
    <text evidence="7">The sequence shown here is derived from an EMBL/GenBank/DDBJ whole genome shotgun (WGS) entry which is preliminary data.</text>
</comment>
<dbReference type="PANTHER" id="PTHR11241">
    <property type="entry name" value="DEOXYURIDINE 5'-TRIPHOSPHATE NUCLEOTIDOHYDROLASE"/>
    <property type="match status" value="1"/>
</dbReference>
<dbReference type="GO" id="GO:0006226">
    <property type="term" value="P:dUMP biosynthetic process"/>
    <property type="evidence" value="ECO:0007669"/>
    <property type="project" value="InterPro"/>
</dbReference>
<dbReference type="Proteomes" id="UP000230732">
    <property type="component" value="Unassembled WGS sequence"/>
</dbReference>
<dbReference type="Pfam" id="PF00692">
    <property type="entry name" value="dUTPase"/>
    <property type="match status" value="1"/>
</dbReference>